<dbReference type="Gene3D" id="3.30.559.30">
    <property type="entry name" value="Nonribosomal peptide synthetase, condensation domain"/>
    <property type="match status" value="3"/>
</dbReference>
<dbReference type="InterPro" id="IPR023213">
    <property type="entry name" value="CAT-like_dom_sf"/>
</dbReference>
<dbReference type="SUPFAM" id="SSF56801">
    <property type="entry name" value="Acetyl-CoA synthetase-like"/>
    <property type="match status" value="2"/>
</dbReference>
<dbReference type="GO" id="GO:0031177">
    <property type="term" value="F:phosphopantetheine binding"/>
    <property type="evidence" value="ECO:0007669"/>
    <property type="project" value="InterPro"/>
</dbReference>
<dbReference type="InterPro" id="IPR009081">
    <property type="entry name" value="PP-bd_ACP"/>
</dbReference>
<reference evidence="9 10" key="1">
    <citation type="submission" date="2020-08" db="EMBL/GenBank/DDBJ databases">
        <title>Sequencing the genomes of 1000 actinobacteria strains.</title>
        <authorList>
            <person name="Klenk H.-P."/>
        </authorList>
    </citation>
    <scope>NUCLEOTIDE SEQUENCE [LARGE SCALE GENOMIC DNA]</scope>
    <source>
        <strain evidence="9 10">DSM 44593</strain>
    </source>
</reference>
<dbReference type="FunFam" id="3.30.300.30:FF:000010">
    <property type="entry name" value="Enterobactin synthetase component F"/>
    <property type="match status" value="1"/>
</dbReference>
<name>A0A841EGG8_9ACTN</name>
<keyword evidence="10" id="KW-1185">Reference proteome</keyword>
<dbReference type="PROSITE" id="PS00012">
    <property type="entry name" value="PHOSPHOPANTETHEINE"/>
    <property type="match status" value="2"/>
</dbReference>
<gene>
    <name evidence="9" type="ORF">HNR25_003699</name>
</gene>
<protein>
    <submittedName>
        <fullName evidence="9">Amino acid adenylation domain-containing protein/non-ribosomal peptide synthase protein (TIGR01720 family)</fullName>
    </submittedName>
</protein>
<dbReference type="InterPro" id="IPR006162">
    <property type="entry name" value="Ppantetheine_attach_site"/>
</dbReference>
<comment type="similarity">
    <text evidence="2">Belongs to the ATP-dependent AMP-binding enzyme family.</text>
</comment>
<dbReference type="Gene3D" id="2.30.38.10">
    <property type="entry name" value="Luciferase, Domain 3"/>
    <property type="match status" value="1"/>
</dbReference>
<dbReference type="SUPFAM" id="SSF52777">
    <property type="entry name" value="CoA-dependent acyltransferases"/>
    <property type="match status" value="6"/>
</dbReference>
<proteinExistence type="inferred from homology"/>
<dbReference type="Gene3D" id="1.10.1200.10">
    <property type="entry name" value="ACP-like"/>
    <property type="match status" value="2"/>
</dbReference>
<dbReference type="Pfam" id="PF13193">
    <property type="entry name" value="AMP-binding_C"/>
    <property type="match status" value="2"/>
</dbReference>
<comment type="caution">
    <text evidence="9">The sequence shown here is derived from an EMBL/GenBank/DDBJ whole genome shotgun (WGS) entry which is preliminary data.</text>
</comment>
<dbReference type="SMART" id="SM00823">
    <property type="entry name" value="PKS_PP"/>
    <property type="match status" value="2"/>
</dbReference>
<dbReference type="CDD" id="cd19531">
    <property type="entry name" value="LCL_NRPS-like"/>
    <property type="match status" value="2"/>
</dbReference>
<feature type="region of interest" description="Disordered" evidence="7">
    <location>
        <begin position="471"/>
        <end position="493"/>
    </location>
</feature>
<feature type="compositionally biased region" description="Basic and acidic residues" evidence="7">
    <location>
        <begin position="1073"/>
        <end position="1083"/>
    </location>
</feature>
<dbReference type="CDD" id="cd19534">
    <property type="entry name" value="E_NRPS"/>
    <property type="match status" value="1"/>
</dbReference>
<keyword evidence="6" id="KW-0045">Antibiotic biosynthesis</keyword>
<evidence type="ECO:0000256" key="4">
    <source>
        <dbReference type="ARBA" id="ARBA00022553"/>
    </source>
</evidence>
<dbReference type="GO" id="GO:0003824">
    <property type="term" value="F:catalytic activity"/>
    <property type="evidence" value="ECO:0007669"/>
    <property type="project" value="InterPro"/>
</dbReference>
<dbReference type="InterPro" id="IPR001242">
    <property type="entry name" value="Condensation_dom"/>
</dbReference>
<evidence type="ECO:0000256" key="7">
    <source>
        <dbReference type="SAM" id="MobiDB-lite"/>
    </source>
</evidence>
<dbReference type="Pfam" id="PF00550">
    <property type="entry name" value="PP-binding"/>
    <property type="match status" value="2"/>
</dbReference>
<feature type="domain" description="Carrier" evidence="8">
    <location>
        <begin position="2114"/>
        <end position="2188"/>
    </location>
</feature>
<sequence>MNDAHGGADGTSPDRTRLREEVQRRLRDRGRRTDEVPILDRDAPAALSFAQQRLWVLDRIEPGRADYNSGFALDLRGDLSTDALGRALTALVHRHEPLRTTFREVDGEGRQVVGPPSPLSLPITDADEDDLDDLVARHYAAPFDLEAGPPLRVHLFRTGPHRHVLLAVLHHIITDGWSLGTLQDELDRLYTAALRAPDRCGSDLAADLEPLPFQYADYASWQRGRLSGASYERSLAHWRERLAGAQPLEMPADRPRPPVRSMQGANHAFRLPAELVARLEQVGHEGGANLFMVLMTAARVAMARWTCSDDVVLGTVTAGREDPRLHSLTGFFVNTLALRGRVDETLSFAGNLARTRNDVLADFDHAEVPFDAVVDAVLTERDPAVPPLVQAAVVLQNAGGGEPSLDSLEVQPFPVRREHAVFDLTLEFRQDAEGVAGSAEFNTDLFDEATVARFVSDLVEALECADDVRPLRAQRPGGRGADASAGPAGPAPRPLPDLVAGRVTAHPDAAALIGSEETLSFAELDDRAARIAGYLRAQGVRRGDRVGVCLERGPETAVLFLAAVYAGAVYLPLDPEYPDGRLAYMAEDSGMSAVLTTADPSDRLAGRLPDRVRVLHPGEGRDGVPLREAASVHDPAYMIYTSGSTGRPKGVAVSHSGIAALAQTQGRTMEVGPGSRMLQFASPSFDASVAELLVALLNGAAAVLLPRADLAGDGLPAALRAYRITHVTLPPALLASLAPDDLGPVEHLLVAGEAWPGELVERFSPGRRMYNAYGPTEATVCTTMSTPLSGPGAPPMGAPVAGTRTAVLDRWLRPVRDGVPGELYIGGDGLALGYWNRAGLTSERFVADPFGPPGARLYRSGDVVRRRPDGELEFRGRADDQVKVRGHRIEPGEVAAALADLPEVEQAVAVADRTGSGAGRRLAAYVVPGDGRTPSPDELAERAAEVLPGYMVPAAFATVDRIPLTPNGKTDRAALPAIDWAAQSRSAYTEPRTPAERDLAGLWCDLLGLERVGVHDDFFRVGGDSVAALRMVARAADAFGVRLSVRTVFDRPTIAELAGPLTAGATGGTGAARDADSADRDGDTDGDLVGAPVPVPRDGGLPLSAAQRRLWFLDRYEPGGAEYNSGGALRLNGPLDTAALDAALDALVHRHESLRTVFAERDGRPVQVIGAPEGAPAPESADLSAVPAPEREAELEEALAAFIHRPFDLATGPLFRSLLVTMGPEEHVLALGIHHIVVDAWSLSVLTRELGALYRAAAPAGSGDGPEALAERAGLRRPRLQYGDFAAWQDAYLESAPFQRRLDHWRELLDGAEPLALPTDHPRPPVRRGRGATRTFAVPDATLAAVREVEASCGVTLFMVLTAAVQVVLSRYTGQRDIVLGTVTSGRDHAELEDAVGFFVNTLALRKYVDETRTGRELLTEVRETLLTAFQNGDVPFDTVVDAVAPRRDPSRPTLVQAVVALQNAPGQTWEIDGLTVAEQPLARHSSLFDLSVDFYEDGGRLHGSVEYDTDLFAPETADRFATHVCTLLAGLAAGLDSPVHTVDLLSEAERAALRAAAEAPAALAAASTGADAAHVLDDLAELAASAPERCALIAGERSESAVGPSPEGPTPSDAPVTELSFAELDERVNRLARHLARAGVGPGDRVATVLPRTAEAVVGLFGVLRSGAAYVPIDPAAPAERARTVLASSGATRILATGDTAEAARGVSAGSPGGPPVTLVDEAGEESDAPFADAERTRPLHGQHPAYVMFTSGSTGTPKGVVVTHANLVAMVAAYRAAVLDRPETAGRVLTAAHLAAWTFDASWDPFVWLLSGHRLLVVGERTRTDAEALCAFLDRHRADYLDTTPSYLAQLVAAGLLEEGRHLLAVLTVGAEALDGVLAERLASAGVRAVYNFYGPTENTVNSTVWAVRPGVRPLIGRPVAGTRAAVLDRWLRPVPTGVRGELYLAGPSLAQGYNGAPATTAERFVADPSGSGERLYRTGDVVRWTVGHELEFLGRDDHQVKIRGFRIELGEVESVLAALPGVRHAAASVREDRPGVRRLVGYVAADQSAPGGSGVDAAAVRKGAGQLLPDYMVPSAVVVLEDIPIGANGKTDRAALPAPGDDAFGTAGYVPPNGPTQALLARIWGELLGIEKVGAQDNFFDLGGDSILSIRLVSRVRAAGRELTSKDVFLHQTVEGLAAAVDEREESASGAEEAAVGPVTGEVPLTPVQRWFLDTHPRAPEHFDMSLLAEAAPGTDPQLLARAAEHLLAHHDMLRLRVEHTGAGSRQHLDGRASPGAVRVVDASELPEDGVEDLLAREAGRERPAARLAEGPLFEAVVVDTGAADRHRLLLSAHHLVVDGVSWRVLLEDLAAAYGQLRNGGPVDLGAKTTPFPVWAERLAAFTRDGGFAPDLEFWTRTASSTAAGVPVDLDQGRNDVASERVAVSELSREETGALLSRVPGAYRCRIDDVLLAALGRVLTDWTGSDRVLVEKEGHGRDDLFGDVDLSRTVGWFTTIHPVLLELPEGAGWPATVAAVKRQSRRAPRGIGFGALRYLAEGPDTEPLRALPDIPVSFNYLGRFGGESGEAEDGPIRRFVPVPGPDHAPEEERTNLLDVTGSVTGEQLAFSWTYSTNRHRDTTVERLARSFTDALRELVAAAPSRRARRD</sequence>
<dbReference type="Gene3D" id="3.40.50.980">
    <property type="match status" value="2"/>
</dbReference>
<dbReference type="EMBL" id="JACHLY010000001">
    <property type="protein sequence ID" value="MBB5999948.1"/>
    <property type="molecule type" value="Genomic_DNA"/>
</dbReference>
<evidence type="ECO:0000313" key="10">
    <source>
        <dbReference type="Proteomes" id="UP000578077"/>
    </source>
</evidence>
<dbReference type="InterPro" id="IPR010071">
    <property type="entry name" value="AA_adenyl_dom"/>
</dbReference>
<dbReference type="Gene3D" id="3.30.559.10">
    <property type="entry name" value="Chloramphenicol acetyltransferase-like domain"/>
    <property type="match status" value="3"/>
</dbReference>
<dbReference type="Gene3D" id="3.30.300.30">
    <property type="match status" value="2"/>
</dbReference>
<dbReference type="RefSeq" id="WP_184637097.1">
    <property type="nucleotide sequence ID" value="NZ_BAABKT010000031.1"/>
</dbReference>
<dbReference type="SUPFAM" id="SSF47336">
    <property type="entry name" value="ACP-like"/>
    <property type="match status" value="2"/>
</dbReference>
<dbReference type="InterPro" id="IPR000873">
    <property type="entry name" value="AMP-dep_synth/lig_dom"/>
</dbReference>
<keyword evidence="3" id="KW-0596">Phosphopantetheine</keyword>
<dbReference type="InterPro" id="IPR025110">
    <property type="entry name" value="AMP-bd_C"/>
</dbReference>
<dbReference type="InterPro" id="IPR020806">
    <property type="entry name" value="PKS_PP-bd"/>
</dbReference>
<evidence type="ECO:0000256" key="3">
    <source>
        <dbReference type="ARBA" id="ARBA00022450"/>
    </source>
</evidence>
<feature type="region of interest" description="Disordered" evidence="7">
    <location>
        <begin position="1063"/>
        <end position="1086"/>
    </location>
</feature>
<dbReference type="GO" id="GO:0005829">
    <property type="term" value="C:cytosol"/>
    <property type="evidence" value="ECO:0007669"/>
    <property type="project" value="TreeGrafter"/>
</dbReference>
<dbReference type="PROSITE" id="PS50075">
    <property type="entry name" value="CARRIER"/>
    <property type="match status" value="2"/>
</dbReference>
<evidence type="ECO:0000256" key="6">
    <source>
        <dbReference type="ARBA" id="ARBA00023194"/>
    </source>
</evidence>
<dbReference type="GO" id="GO:0008610">
    <property type="term" value="P:lipid biosynthetic process"/>
    <property type="evidence" value="ECO:0007669"/>
    <property type="project" value="UniProtKB-ARBA"/>
</dbReference>
<keyword evidence="4" id="KW-0597">Phosphoprotein</keyword>
<evidence type="ECO:0000313" key="9">
    <source>
        <dbReference type="EMBL" id="MBB5999948.1"/>
    </source>
</evidence>
<dbReference type="NCBIfam" id="TIGR01733">
    <property type="entry name" value="AA-adenyl-dom"/>
    <property type="match status" value="2"/>
</dbReference>
<dbReference type="InterPro" id="IPR045851">
    <property type="entry name" value="AMP-bd_C_sf"/>
</dbReference>
<dbReference type="InterPro" id="IPR010060">
    <property type="entry name" value="NRPS_synth"/>
</dbReference>
<comment type="cofactor">
    <cofactor evidence="1">
        <name>pantetheine 4'-phosphate</name>
        <dbReference type="ChEBI" id="CHEBI:47942"/>
    </cofactor>
</comment>
<feature type="domain" description="Carrier" evidence="8">
    <location>
        <begin position="990"/>
        <end position="1065"/>
    </location>
</feature>
<feature type="region of interest" description="Disordered" evidence="7">
    <location>
        <begin position="1"/>
        <end position="29"/>
    </location>
</feature>
<dbReference type="PANTHER" id="PTHR45527">
    <property type="entry name" value="NONRIBOSOMAL PEPTIDE SYNTHETASE"/>
    <property type="match status" value="1"/>
</dbReference>
<dbReference type="Gene3D" id="3.40.50.12780">
    <property type="entry name" value="N-terminal domain of ligase-like"/>
    <property type="match status" value="1"/>
</dbReference>
<dbReference type="InterPro" id="IPR020845">
    <property type="entry name" value="AMP-binding_CS"/>
</dbReference>
<organism evidence="9 10">
    <name type="scientific">Streptomonospora salina</name>
    <dbReference type="NCBI Taxonomy" id="104205"/>
    <lineage>
        <taxon>Bacteria</taxon>
        <taxon>Bacillati</taxon>
        <taxon>Actinomycetota</taxon>
        <taxon>Actinomycetes</taxon>
        <taxon>Streptosporangiales</taxon>
        <taxon>Nocardiopsidaceae</taxon>
        <taxon>Streptomonospora</taxon>
    </lineage>
</organism>
<dbReference type="PROSITE" id="PS00455">
    <property type="entry name" value="AMP_BINDING"/>
    <property type="match status" value="2"/>
</dbReference>
<dbReference type="Pfam" id="PF00501">
    <property type="entry name" value="AMP-binding"/>
    <property type="match status" value="2"/>
</dbReference>
<dbReference type="GO" id="GO:0017000">
    <property type="term" value="P:antibiotic biosynthetic process"/>
    <property type="evidence" value="ECO:0007669"/>
    <property type="project" value="UniProtKB-KW"/>
</dbReference>
<dbReference type="PANTHER" id="PTHR45527:SF1">
    <property type="entry name" value="FATTY ACID SYNTHASE"/>
    <property type="match status" value="1"/>
</dbReference>
<dbReference type="FunFam" id="1.10.1200.10:FF:000005">
    <property type="entry name" value="Nonribosomal peptide synthetase 1"/>
    <property type="match status" value="2"/>
</dbReference>
<evidence type="ECO:0000256" key="5">
    <source>
        <dbReference type="ARBA" id="ARBA00022737"/>
    </source>
</evidence>
<dbReference type="FunFam" id="3.40.50.980:FF:000001">
    <property type="entry name" value="Non-ribosomal peptide synthetase"/>
    <property type="match status" value="1"/>
</dbReference>
<feature type="compositionally biased region" description="Basic and acidic residues" evidence="7">
    <location>
        <begin position="12"/>
        <end position="29"/>
    </location>
</feature>
<dbReference type="NCBIfam" id="TIGR01720">
    <property type="entry name" value="NRPS-para261"/>
    <property type="match status" value="1"/>
</dbReference>
<evidence type="ECO:0000259" key="8">
    <source>
        <dbReference type="PROSITE" id="PS50075"/>
    </source>
</evidence>
<evidence type="ECO:0000256" key="1">
    <source>
        <dbReference type="ARBA" id="ARBA00001957"/>
    </source>
</evidence>
<dbReference type="InterPro" id="IPR036736">
    <property type="entry name" value="ACP-like_sf"/>
</dbReference>
<dbReference type="FunFam" id="2.30.38.10:FF:000001">
    <property type="entry name" value="Non-ribosomal peptide synthetase PvdI"/>
    <property type="match status" value="1"/>
</dbReference>
<dbReference type="CDD" id="cd05930">
    <property type="entry name" value="A_NRPS"/>
    <property type="match status" value="1"/>
</dbReference>
<dbReference type="Proteomes" id="UP000578077">
    <property type="component" value="Unassembled WGS sequence"/>
</dbReference>
<keyword evidence="5" id="KW-0677">Repeat</keyword>
<evidence type="ECO:0000256" key="2">
    <source>
        <dbReference type="ARBA" id="ARBA00006432"/>
    </source>
</evidence>
<accession>A0A841EGG8</accession>
<dbReference type="GO" id="GO:0043041">
    <property type="term" value="P:amino acid activation for nonribosomal peptide biosynthetic process"/>
    <property type="evidence" value="ECO:0007669"/>
    <property type="project" value="TreeGrafter"/>
</dbReference>
<dbReference type="GO" id="GO:0044550">
    <property type="term" value="P:secondary metabolite biosynthetic process"/>
    <property type="evidence" value="ECO:0007669"/>
    <property type="project" value="TreeGrafter"/>
</dbReference>
<dbReference type="Pfam" id="PF00668">
    <property type="entry name" value="Condensation"/>
    <property type="match status" value="3"/>
</dbReference>
<dbReference type="InterPro" id="IPR042099">
    <property type="entry name" value="ANL_N_sf"/>
</dbReference>